<evidence type="ECO:0000256" key="1">
    <source>
        <dbReference type="SAM" id="SignalP"/>
    </source>
</evidence>
<feature type="signal peptide" evidence="1">
    <location>
        <begin position="1"/>
        <end position="18"/>
    </location>
</feature>
<dbReference type="PANTHER" id="PTHR12277">
    <property type="entry name" value="ALPHA/BETA HYDROLASE DOMAIN-CONTAINING PROTEIN"/>
    <property type="match status" value="1"/>
</dbReference>
<evidence type="ECO:0008006" key="4">
    <source>
        <dbReference type="Google" id="ProtNLM"/>
    </source>
</evidence>
<dbReference type="Proteomes" id="UP001190700">
    <property type="component" value="Unassembled WGS sequence"/>
</dbReference>
<dbReference type="InterPro" id="IPR029058">
    <property type="entry name" value="AB_hydrolase_fold"/>
</dbReference>
<proteinExistence type="predicted"/>
<keyword evidence="1" id="KW-0732">Signal</keyword>
<dbReference type="PANTHER" id="PTHR12277:SF81">
    <property type="entry name" value="PROTEIN ABHD13"/>
    <property type="match status" value="1"/>
</dbReference>
<protein>
    <recommendedName>
        <fullName evidence="4">EF-hand domain-containing protein</fullName>
    </recommendedName>
</protein>
<accession>A0AAE0BRJ5</accession>
<keyword evidence="3" id="KW-1185">Reference proteome</keyword>
<evidence type="ECO:0000313" key="2">
    <source>
        <dbReference type="EMBL" id="KAK3240765.1"/>
    </source>
</evidence>
<name>A0AAE0BRJ5_9CHLO</name>
<dbReference type="Gene3D" id="3.40.50.1820">
    <property type="entry name" value="alpha/beta hydrolase"/>
    <property type="match status" value="1"/>
</dbReference>
<comment type="caution">
    <text evidence="2">The sequence shown here is derived from an EMBL/GenBank/DDBJ whole genome shotgun (WGS) entry which is preliminary data.</text>
</comment>
<dbReference type="AlphaFoldDB" id="A0AAE0BRJ5"/>
<dbReference type="SUPFAM" id="SSF53474">
    <property type="entry name" value="alpha/beta-Hydrolases"/>
    <property type="match status" value="1"/>
</dbReference>
<dbReference type="PROSITE" id="PS00018">
    <property type="entry name" value="EF_HAND_1"/>
    <property type="match status" value="1"/>
</dbReference>
<gene>
    <name evidence="2" type="ORF">CYMTET_49416</name>
</gene>
<organism evidence="2 3">
    <name type="scientific">Cymbomonas tetramitiformis</name>
    <dbReference type="NCBI Taxonomy" id="36881"/>
    <lineage>
        <taxon>Eukaryota</taxon>
        <taxon>Viridiplantae</taxon>
        <taxon>Chlorophyta</taxon>
        <taxon>Pyramimonadophyceae</taxon>
        <taxon>Pyramimonadales</taxon>
        <taxon>Pyramimonadaceae</taxon>
        <taxon>Cymbomonas</taxon>
    </lineage>
</organism>
<dbReference type="EMBL" id="LGRX02033556">
    <property type="protein sequence ID" value="KAK3240765.1"/>
    <property type="molecule type" value="Genomic_DNA"/>
</dbReference>
<sequence length="427" mass="45232">MLHRACSGFLIFLAVTLAALLSPRAQTQLVYMHLLSVPRGFDWALDPTHPQVPPVWHLIPARIALGGAGWVVCALSSDKECNASSALGFKGFDLDAVVGFPGIPRTTRATAPPLPGQGAEGVPVWLTLPPVRAQPRCGIVFFHGNGDTRASAYTVMRVTALADVTGCAVATFDYPGFAEYGTVPTPAGCVRSAAAVVTWLARTVASAEQGEAHDGEEKAGASIAIWAHSLGTAVAMSLTSGLGLPLMSGVERGTFSNLVDTDGDGVVSEDEVAAAEAAVEMREALAGRRIAALVLESPFASIAGLVTKSPNGTEWPRLHAIVEGSLLAHEHTWRSIDRVKAARCGTRTLRILHGDRDVIVPVSHAVALQERFTAKGAEGPQATPACTMAEALPALRRYSDAAHRDLFMQAGFDSELHWLRKQLRAYL</sequence>
<dbReference type="InterPro" id="IPR018247">
    <property type="entry name" value="EF_Hand_1_Ca_BS"/>
</dbReference>
<reference evidence="2 3" key="1">
    <citation type="journal article" date="2015" name="Genome Biol. Evol.">
        <title>Comparative Genomics of a Bacterivorous Green Alga Reveals Evolutionary Causalities and Consequences of Phago-Mixotrophic Mode of Nutrition.</title>
        <authorList>
            <person name="Burns J.A."/>
            <person name="Paasch A."/>
            <person name="Narechania A."/>
            <person name="Kim E."/>
        </authorList>
    </citation>
    <scope>NUCLEOTIDE SEQUENCE [LARGE SCALE GENOMIC DNA]</scope>
    <source>
        <strain evidence="2 3">PLY_AMNH</strain>
    </source>
</reference>
<evidence type="ECO:0000313" key="3">
    <source>
        <dbReference type="Proteomes" id="UP001190700"/>
    </source>
</evidence>
<feature type="chain" id="PRO_5041959588" description="EF-hand domain-containing protein" evidence="1">
    <location>
        <begin position="19"/>
        <end position="427"/>
    </location>
</feature>